<evidence type="ECO:0000313" key="1">
    <source>
        <dbReference type="EMBL" id="KAH7979255.1"/>
    </source>
</evidence>
<accession>A0ACB8DXY6</accession>
<gene>
    <name evidence="1" type="ORF">HPB49_008830</name>
</gene>
<keyword evidence="2" id="KW-1185">Reference proteome</keyword>
<comment type="caution">
    <text evidence="1">The sequence shown here is derived from an EMBL/GenBank/DDBJ whole genome shotgun (WGS) entry which is preliminary data.</text>
</comment>
<proteinExistence type="predicted"/>
<organism evidence="1 2">
    <name type="scientific">Dermacentor silvarum</name>
    <name type="common">Tick</name>
    <dbReference type="NCBI Taxonomy" id="543639"/>
    <lineage>
        <taxon>Eukaryota</taxon>
        <taxon>Metazoa</taxon>
        <taxon>Ecdysozoa</taxon>
        <taxon>Arthropoda</taxon>
        <taxon>Chelicerata</taxon>
        <taxon>Arachnida</taxon>
        <taxon>Acari</taxon>
        <taxon>Parasitiformes</taxon>
        <taxon>Ixodida</taxon>
        <taxon>Ixodoidea</taxon>
        <taxon>Ixodidae</taxon>
        <taxon>Rhipicephalinae</taxon>
        <taxon>Dermacentor</taxon>
    </lineage>
</organism>
<sequence>MPATKPSPRKFVWVFCARASVATRATLRSHGHETHVKQSKKRKRSVYIAPCGTWLRDITKVAHYLNLCKSLLTVDLFCFDSLANVFCEFVTETLRTFVENVTYGKQQVPVTSVNSVDDVYPTFLQYSSKRGPGKGMELNLDPDFLCGCGCDCDDDCQGGEKCSCQQLKIAATEALTTGGNPNAGYHYRRLQEPHITGVYECNSQCHCSRRRYNSVVQNGLHVRLQVFKTEKRCGGIRCVDYLPQGSFICVYFDQLLNRRRGRLLLAVTDCPTALLLSTLSPRRRLVFFGTGYSIAVSASDSSLSLIMPSKWRKCRVVRKEYNKIMNELGVTQLVGLPCPTTKLQASPLPTVLV</sequence>
<reference evidence="1" key="1">
    <citation type="submission" date="2020-05" db="EMBL/GenBank/DDBJ databases">
        <title>Large-scale comparative analyses of tick genomes elucidate their genetic diversity and vector capacities.</title>
        <authorList>
            <person name="Jia N."/>
            <person name="Wang J."/>
            <person name="Shi W."/>
            <person name="Du L."/>
            <person name="Sun Y."/>
            <person name="Zhan W."/>
            <person name="Jiang J."/>
            <person name="Wang Q."/>
            <person name="Zhang B."/>
            <person name="Ji P."/>
            <person name="Sakyi L.B."/>
            <person name="Cui X."/>
            <person name="Yuan T."/>
            <person name="Jiang B."/>
            <person name="Yang W."/>
            <person name="Lam T.T.-Y."/>
            <person name="Chang Q."/>
            <person name="Ding S."/>
            <person name="Wang X."/>
            <person name="Zhu J."/>
            <person name="Ruan X."/>
            <person name="Zhao L."/>
            <person name="Wei J."/>
            <person name="Que T."/>
            <person name="Du C."/>
            <person name="Cheng J."/>
            <person name="Dai P."/>
            <person name="Han X."/>
            <person name="Huang E."/>
            <person name="Gao Y."/>
            <person name="Liu J."/>
            <person name="Shao H."/>
            <person name="Ye R."/>
            <person name="Li L."/>
            <person name="Wei W."/>
            <person name="Wang X."/>
            <person name="Wang C."/>
            <person name="Yang T."/>
            <person name="Huo Q."/>
            <person name="Li W."/>
            <person name="Guo W."/>
            <person name="Chen H."/>
            <person name="Zhou L."/>
            <person name="Ni X."/>
            <person name="Tian J."/>
            <person name="Zhou Y."/>
            <person name="Sheng Y."/>
            <person name="Liu T."/>
            <person name="Pan Y."/>
            <person name="Xia L."/>
            <person name="Li J."/>
            <person name="Zhao F."/>
            <person name="Cao W."/>
        </authorList>
    </citation>
    <scope>NUCLEOTIDE SEQUENCE</scope>
    <source>
        <strain evidence="1">Dsil-2018</strain>
    </source>
</reference>
<protein>
    <submittedName>
        <fullName evidence="1">Uncharacterized protein</fullName>
    </submittedName>
</protein>
<name>A0ACB8DXY6_DERSI</name>
<dbReference type="Proteomes" id="UP000821865">
    <property type="component" value="Chromosome 1"/>
</dbReference>
<dbReference type="EMBL" id="CM023470">
    <property type="protein sequence ID" value="KAH7979255.1"/>
    <property type="molecule type" value="Genomic_DNA"/>
</dbReference>
<evidence type="ECO:0000313" key="2">
    <source>
        <dbReference type="Proteomes" id="UP000821865"/>
    </source>
</evidence>